<dbReference type="Gene3D" id="3.30.70.890">
    <property type="entry name" value="GHMP kinase, C-terminal domain"/>
    <property type="match status" value="1"/>
</dbReference>
<evidence type="ECO:0000256" key="8">
    <source>
        <dbReference type="NCBIfam" id="TIGR00191"/>
    </source>
</evidence>
<evidence type="ECO:0000256" key="6">
    <source>
        <dbReference type="ARBA" id="ARBA00022840"/>
    </source>
</evidence>
<dbReference type="PRINTS" id="PR00958">
    <property type="entry name" value="HOMSERKINASE"/>
</dbReference>
<reference evidence="11" key="1">
    <citation type="submission" date="2018-05" db="EMBL/GenBank/DDBJ databases">
        <authorList>
            <person name="Li Y."/>
        </authorList>
    </citation>
    <scope>NUCLEOTIDE SEQUENCE [LARGE SCALE GENOMIC DNA]</scope>
    <source>
        <strain evidence="11">sk1b4</strain>
    </source>
</reference>
<dbReference type="SUPFAM" id="SSF55060">
    <property type="entry name" value="GHMP Kinase, C-terminal domain"/>
    <property type="match status" value="1"/>
</dbReference>
<dbReference type="Pfam" id="PF00288">
    <property type="entry name" value="GHMP_kinases_N"/>
    <property type="match status" value="1"/>
</dbReference>
<dbReference type="PIRSF" id="PIRSF000676">
    <property type="entry name" value="Homoser_kin"/>
    <property type="match status" value="1"/>
</dbReference>
<keyword evidence="5 7" id="KW-0418">Kinase</keyword>
<comment type="similarity">
    <text evidence="7">Belongs to the GHMP kinase family. Homoserine kinase subfamily.</text>
</comment>
<dbReference type="AlphaFoldDB" id="A0A2V1K2B2"/>
<name>A0A2V1K2B2_9ACTO</name>
<feature type="binding site" evidence="7">
    <location>
        <begin position="96"/>
        <end position="106"/>
    </location>
    <ligand>
        <name>ATP</name>
        <dbReference type="ChEBI" id="CHEBI:30616"/>
    </ligand>
</feature>
<comment type="function">
    <text evidence="7">Catalyzes the ATP-dependent phosphorylation of L-homoserine to L-homoserine phosphate.</text>
</comment>
<accession>A0A2V1K2B2</accession>
<dbReference type="Proteomes" id="UP000245283">
    <property type="component" value="Unassembled WGS sequence"/>
</dbReference>
<keyword evidence="2 7" id="KW-0808">Transferase</keyword>
<comment type="caution">
    <text evidence="10">The sequence shown here is derived from an EMBL/GenBank/DDBJ whole genome shotgun (WGS) entry which is preliminary data.</text>
</comment>
<dbReference type="SUPFAM" id="SSF54211">
    <property type="entry name" value="Ribosomal protein S5 domain 2-like"/>
    <property type="match status" value="1"/>
</dbReference>
<protein>
    <recommendedName>
        <fullName evidence="7 8">Homoserine kinase</fullName>
        <shortName evidence="7">HK</shortName>
        <shortName evidence="7">HSK</shortName>
        <ecNumber evidence="7 8">2.7.1.39</ecNumber>
    </recommendedName>
</protein>
<keyword evidence="7" id="KW-0963">Cytoplasm</keyword>
<dbReference type="InterPro" id="IPR036554">
    <property type="entry name" value="GHMP_kinase_C_sf"/>
</dbReference>
<dbReference type="GO" id="GO:0005737">
    <property type="term" value="C:cytoplasm"/>
    <property type="evidence" value="ECO:0007669"/>
    <property type="project" value="UniProtKB-SubCell"/>
</dbReference>
<evidence type="ECO:0000256" key="5">
    <source>
        <dbReference type="ARBA" id="ARBA00022777"/>
    </source>
</evidence>
<gene>
    <name evidence="7" type="primary">thrB</name>
    <name evidence="10" type="ORF">DD236_11690</name>
</gene>
<dbReference type="InterPro" id="IPR020568">
    <property type="entry name" value="Ribosomal_Su5_D2-typ_SF"/>
</dbReference>
<dbReference type="HAMAP" id="MF_00384">
    <property type="entry name" value="Homoser_kinase"/>
    <property type="match status" value="1"/>
</dbReference>
<organism evidence="10 11">
    <name type="scientific">Ancrocorticia populi</name>
    <dbReference type="NCBI Taxonomy" id="2175228"/>
    <lineage>
        <taxon>Bacteria</taxon>
        <taxon>Bacillati</taxon>
        <taxon>Actinomycetota</taxon>
        <taxon>Actinomycetes</taxon>
        <taxon>Actinomycetales</taxon>
        <taxon>Actinomycetaceae</taxon>
        <taxon>Ancrocorticia</taxon>
    </lineage>
</organism>
<dbReference type="UniPathway" id="UPA00050">
    <property type="reaction ID" value="UER00064"/>
</dbReference>
<comment type="pathway">
    <text evidence="7">Amino-acid biosynthesis; L-threonine biosynthesis; L-threonine from L-aspartate: step 4/5.</text>
</comment>
<comment type="subcellular location">
    <subcellularLocation>
        <location evidence="7">Cytoplasm</location>
    </subcellularLocation>
</comment>
<dbReference type="NCBIfam" id="TIGR00191">
    <property type="entry name" value="thrB"/>
    <property type="match status" value="1"/>
</dbReference>
<evidence type="ECO:0000256" key="4">
    <source>
        <dbReference type="ARBA" id="ARBA00022741"/>
    </source>
</evidence>
<evidence type="ECO:0000256" key="1">
    <source>
        <dbReference type="ARBA" id="ARBA00022605"/>
    </source>
</evidence>
<comment type="catalytic activity">
    <reaction evidence="7">
        <text>L-homoserine + ATP = O-phospho-L-homoserine + ADP + H(+)</text>
        <dbReference type="Rhea" id="RHEA:13985"/>
        <dbReference type="ChEBI" id="CHEBI:15378"/>
        <dbReference type="ChEBI" id="CHEBI:30616"/>
        <dbReference type="ChEBI" id="CHEBI:57476"/>
        <dbReference type="ChEBI" id="CHEBI:57590"/>
        <dbReference type="ChEBI" id="CHEBI:456216"/>
        <dbReference type="EC" id="2.7.1.39"/>
    </reaction>
</comment>
<dbReference type="PANTHER" id="PTHR20861">
    <property type="entry name" value="HOMOSERINE/4-DIPHOSPHOCYTIDYL-2-C-METHYL-D-ERYTHRITOL KINASE"/>
    <property type="match status" value="1"/>
</dbReference>
<evidence type="ECO:0000313" key="10">
    <source>
        <dbReference type="EMBL" id="PWF24363.1"/>
    </source>
</evidence>
<evidence type="ECO:0000313" key="11">
    <source>
        <dbReference type="Proteomes" id="UP000245283"/>
    </source>
</evidence>
<proteinExistence type="inferred from homology"/>
<dbReference type="EC" id="2.7.1.39" evidence="7 8"/>
<sequence>MRETARARVPATSGNLGPGFDCMGMAHDLWDEVSVRAFFNDDDEAPPSAHINITGEGADYLPRDNSHLVVRALRRGLDQVGAPQPSLELTCVNGIRQGRGLGSSASAIVAGLLLARGLVEDPQTLSDQVILELATQFEGHPDNAAPAIFGGAVVGWVDESGAHAVPIRVREDLRTTLLIPESELLTETARSVLPEKVPHKDAAFNASRTALLVLALEHDPSVLFEATEERLHQQYRASAMQPSADALAALRERRIPAVISGAGPSILVLGELPEEVKEEMERTGFSAVGGFPARGAYLV</sequence>
<keyword evidence="4 7" id="KW-0547">Nucleotide-binding</keyword>
<dbReference type="GO" id="GO:0009088">
    <property type="term" value="P:threonine biosynthetic process"/>
    <property type="evidence" value="ECO:0007669"/>
    <property type="project" value="UniProtKB-UniRule"/>
</dbReference>
<keyword evidence="6 7" id="KW-0067">ATP-binding</keyword>
<dbReference type="GO" id="GO:0004413">
    <property type="term" value="F:homoserine kinase activity"/>
    <property type="evidence" value="ECO:0007669"/>
    <property type="project" value="UniProtKB-UniRule"/>
</dbReference>
<evidence type="ECO:0000256" key="2">
    <source>
        <dbReference type="ARBA" id="ARBA00022679"/>
    </source>
</evidence>
<dbReference type="Gene3D" id="3.30.230.10">
    <property type="match status" value="1"/>
</dbReference>
<dbReference type="InterPro" id="IPR000870">
    <property type="entry name" value="Homoserine_kinase"/>
</dbReference>
<evidence type="ECO:0000259" key="9">
    <source>
        <dbReference type="Pfam" id="PF00288"/>
    </source>
</evidence>
<dbReference type="GO" id="GO:0005524">
    <property type="term" value="F:ATP binding"/>
    <property type="evidence" value="ECO:0007669"/>
    <property type="project" value="UniProtKB-UniRule"/>
</dbReference>
<evidence type="ECO:0000256" key="3">
    <source>
        <dbReference type="ARBA" id="ARBA00022697"/>
    </source>
</evidence>
<feature type="domain" description="GHMP kinase N-terminal" evidence="9">
    <location>
        <begin position="68"/>
        <end position="151"/>
    </location>
</feature>
<dbReference type="InterPro" id="IPR014721">
    <property type="entry name" value="Ribsml_uS5_D2-typ_fold_subgr"/>
</dbReference>
<evidence type="ECO:0000256" key="7">
    <source>
        <dbReference type="HAMAP-Rule" id="MF_00384"/>
    </source>
</evidence>
<dbReference type="InterPro" id="IPR006204">
    <property type="entry name" value="GHMP_kinase_N_dom"/>
</dbReference>
<dbReference type="EMBL" id="QETB01000008">
    <property type="protein sequence ID" value="PWF24363.1"/>
    <property type="molecule type" value="Genomic_DNA"/>
</dbReference>
<keyword evidence="11" id="KW-1185">Reference proteome</keyword>
<dbReference type="OrthoDB" id="9769912at2"/>
<dbReference type="PANTHER" id="PTHR20861:SF1">
    <property type="entry name" value="HOMOSERINE KINASE"/>
    <property type="match status" value="1"/>
</dbReference>
<keyword evidence="1 7" id="KW-0028">Amino-acid biosynthesis</keyword>
<dbReference type="RefSeq" id="WP_109094579.1">
    <property type="nucleotide sequence ID" value="NZ_CAMELQ010000018.1"/>
</dbReference>
<keyword evidence="3 7" id="KW-0791">Threonine biosynthesis</keyword>